<gene>
    <name evidence="2" type="ORF">EC973_006928</name>
</gene>
<sequence length="512" mass="58125">MCKHYDQQDFLRKFYALGRWDLEHRNTAEETLMMAITSLLKEPEGSCFSWALKIVQERYAILQSHGAEKYWGELAIVNEVVRRTEEGVAKTSQSVLRREPYALRARARPSPPTNNEPATRRRRVNAEESDGLYFDGLPCSLMTAIKTYGAKQDMNTPKSIYKKCISLNNVVDITDRSNDSQLQDIVGADKTLSSVIIDKLSCNSRLSTTQCDEMTKIVKKLEETKKCKRSLVHIYKYLANSKGSKAMIARLYCHVIELYAYDTLVFTRGITEKLSECSFIVKIWGPLIEKTMMGTEILIQWGDTIPSTFKAVDAQVKPRKLDLRLMCMATEIDADVGVGEFSRSVKHPKYLLDKAKMVVSNKAQLNVMVKLLKPSDDDVTKIILPMVQVMGMIIAKYRLQLCAMFLRYLTGLDAELSTLRIVTNGVYVIEKVTSCTLTSDVTKLSDSMASVIELLTTLKMLALDAKHQLESFTKRQSIMQSFTADNINTSTNRSTTAWIRDLWEVVLDEEMQ</sequence>
<evidence type="ECO:0000313" key="3">
    <source>
        <dbReference type="Proteomes" id="UP000605846"/>
    </source>
</evidence>
<organism evidence="2 3">
    <name type="scientific">Apophysomyces ossiformis</name>
    <dbReference type="NCBI Taxonomy" id="679940"/>
    <lineage>
        <taxon>Eukaryota</taxon>
        <taxon>Fungi</taxon>
        <taxon>Fungi incertae sedis</taxon>
        <taxon>Mucoromycota</taxon>
        <taxon>Mucoromycotina</taxon>
        <taxon>Mucoromycetes</taxon>
        <taxon>Mucorales</taxon>
        <taxon>Mucorineae</taxon>
        <taxon>Mucoraceae</taxon>
        <taxon>Apophysomyces</taxon>
    </lineage>
</organism>
<name>A0A8H7BGI9_9FUNG</name>
<keyword evidence="3" id="KW-1185">Reference proteome</keyword>
<proteinExistence type="predicted"/>
<dbReference type="Proteomes" id="UP000605846">
    <property type="component" value="Unassembled WGS sequence"/>
</dbReference>
<evidence type="ECO:0000313" key="2">
    <source>
        <dbReference type="EMBL" id="KAF7720618.1"/>
    </source>
</evidence>
<feature type="region of interest" description="Disordered" evidence="1">
    <location>
        <begin position="102"/>
        <end position="125"/>
    </location>
</feature>
<comment type="caution">
    <text evidence="2">The sequence shown here is derived from an EMBL/GenBank/DDBJ whole genome shotgun (WGS) entry which is preliminary data.</text>
</comment>
<dbReference type="AlphaFoldDB" id="A0A8H7BGI9"/>
<reference evidence="2" key="1">
    <citation type="submission" date="2020-01" db="EMBL/GenBank/DDBJ databases">
        <title>Genome Sequencing of Three Apophysomyces-Like Fungal Strains Confirms a Novel Fungal Genus in the Mucoromycota with divergent Burkholderia-like Endosymbiotic Bacteria.</title>
        <authorList>
            <person name="Stajich J.E."/>
            <person name="Macias A.M."/>
            <person name="Carter-House D."/>
            <person name="Lovett B."/>
            <person name="Kasson L.R."/>
            <person name="Berry K."/>
            <person name="Grigoriev I."/>
            <person name="Chang Y."/>
            <person name="Spatafora J."/>
            <person name="Kasson M.T."/>
        </authorList>
    </citation>
    <scope>NUCLEOTIDE SEQUENCE</scope>
    <source>
        <strain evidence="2">NRRL A-21654</strain>
    </source>
</reference>
<dbReference type="OrthoDB" id="2281646at2759"/>
<dbReference type="EMBL" id="JABAYA010000472">
    <property type="protein sequence ID" value="KAF7720618.1"/>
    <property type="molecule type" value="Genomic_DNA"/>
</dbReference>
<accession>A0A8H7BGI9</accession>
<protein>
    <submittedName>
        <fullName evidence="2">Uncharacterized protein</fullName>
    </submittedName>
</protein>
<evidence type="ECO:0000256" key="1">
    <source>
        <dbReference type="SAM" id="MobiDB-lite"/>
    </source>
</evidence>